<comment type="caution">
    <text evidence="2">The sequence shown here is derived from an EMBL/GenBank/DDBJ whole genome shotgun (WGS) entry which is preliminary data.</text>
</comment>
<name>A0A196SP82_BLAHN</name>
<dbReference type="AlphaFoldDB" id="A0A196SP82"/>
<keyword evidence="3" id="KW-1185">Reference proteome</keyword>
<organism evidence="2 3">
    <name type="scientific">Blastocystis sp. subtype 1 (strain ATCC 50177 / NandII)</name>
    <dbReference type="NCBI Taxonomy" id="478820"/>
    <lineage>
        <taxon>Eukaryota</taxon>
        <taxon>Sar</taxon>
        <taxon>Stramenopiles</taxon>
        <taxon>Bigyra</taxon>
        <taxon>Opalozoa</taxon>
        <taxon>Opalinata</taxon>
        <taxon>Blastocystidae</taxon>
        <taxon>Blastocystis</taxon>
    </lineage>
</organism>
<feature type="chain" id="PRO_5012520393" description="Malectin-like domain-containing protein" evidence="1">
    <location>
        <begin position="16"/>
        <end position="250"/>
    </location>
</feature>
<sequence length="250" mass="28542">MSIWLLLLLLSVVFAYDQAKCGEFSMEEGVCYAFQCPDDNRSSCLPLPSEFVPSYFETFRASILLKEDYTFRLRVRIFAYKNCEMPIFDVDVFTYKPLVRNTTVYDSGAYVDPVFYKMDMTPLRPDLEYDLNWDCKAPLVENHTFEVMDMDPEIQMCMFNAGGSAPVDIFNLMRMIAKYSLSIDMHWYDDEHMVISNENLALVSSFIPTTSMNLTRISDGKCRDLKYGSARGSSAKGIAIMDADVALASL</sequence>
<feature type="signal peptide" evidence="1">
    <location>
        <begin position="1"/>
        <end position="15"/>
    </location>
</feature>
<evidence type="ECO:0008006" key="4">
    <source>
        <dbReference type="Google" id="ProtNLM"/>
    </source>
</evidence>
<dbReference type="EMBL" id="LXWW01000012">
    <property type="protein sequence ID" value="OAO17992.1"/>
    <property type="molecule type" value="Genomic_DNA"/>
</dbReference>
<reference evidence="2 3" key="1">
    <citation type="submission" date="2016-05" db="EMBL/GenBank/DDBJ databases">
        <title>Nuclear genome of Blastocystis sp. subtype 1 NandII.</title>
        <authorList>
            <person name="Gentekaki E."/>
            <person name="Curtis B."/>
            <person name="Stairs C."/>
            <person name="Eme L."/>
            <person name="Herman E."/>
            <person name="Klimes V."/>
            <person name="Arias M.C."/>
            <person name="Elias M."/>
            <person name="Hilliou F."/>
            <person name="Klute M."/>
            <person name="Malik S.-B."/>
            <person name="Pightling A."/>
            <person name="Rachubinski R."/>
            <person name="Salas D."/>
            <person name="Schlacht A."/>
            <person name="Suga H."/>
            <person name="Archibald J."/>
            <person name="Ball S.G."/>
            <person name="Clark G."/>
            <person name="Dacks J."/>
            <person name="Van Der Giezen M."/>
            <person name="Tsaousis A."/>
            <person name="Roger A."/>
        </authorList>
    </citation>
    <scope>NUCLEOTIDE SEQUENCE [LARGE SCALE GENOMIC DNA]</scope>
    <source>
        <strain evidence="3">ATCC 50177 / NandII</strain>
    </source>
</reference>
<protein>
    <recommendedName>
        <fullName evidence="4">Malectin-like domain-containing protein</fullName>
    </recommendedName>
</protein>
<keyword evidence="1" id="KW-0732">Signal</keyword>
<accession>A0A196SP82</accession>
<evidence type="ECO:0000313" key="3">
    <source>
        <dbReference type="Proteomes" id="UP000078348"/>
    </source>
</evidence>
<evidence type="ECO:0000256" key="1">
    <source>
        <dbReference type="SAM" id="SignalP"/>
    </source>
</evidence>
<proteinExistence type="predicted"/>
<dbReference type="Proteomes" id="UP000078348">
    <property type="component" value="Unassembled WGS sequence"/>
</dbReference>
<evidence type="ECO:0000313" key="2">
    <source>
        <dbReference type="EMBL" id="OAO17992.1"/>
    </source>
</evidence>
<gene>
    <name evidence="2" type="ORF">AV274_0325</name>
</gene>